<comment type="cofactor">
    <cofactor evidence="2">
        <name>Mn(2+)</name>
        <dbReference type="ChEBI" id="CHEBI:29035"/>
    </cofactor>
</comment>
<dbReference type="GO" id="GO:0004750">
    <property type="term" value="F:D-ribulose-phosphate 3-epimerase activity"/>
    <property type="evidence" value="ECO:0007669"/>
    <property type="project" value="UniProtKB-EC"/>
</dbReference>
<evidence type="ECO:0000313" key="16">
    <source>
        <dbReference type="Proteomes" id="UP000078046"/>
    </source>
</evidence>
<dbReference type="EMBL" id="LWCA01000350">
    <property type="protein sequence ID" value="OAF69014.1"/>
    <property type="molecule type" value="Genomic_DNA"/>
</dbReference>
<protein>
    <recommendedName>
        <fullName evidence="7">ribulose-phosphate 3-epimerase</fullName>
        <ecNumber evidence="7">5.1.3.1</ecNumber>
    </recommendedName>
</protein>
<dbReference type="Proteomes" id="UP000078046">
    <property type="component" value="Unassembled WGS sequence"/>
</dbReference>
<dbReference type="GO" id="GO:0006091">
    <property type="term" value="P:generation of precursor metabolites and energy"/>
    <property type="evidence" value="ECO:0007669"/>
    <property type="project" value="UniProtKB-ARBA"/>
</dbReference>
<accession>A0A177B6H0</accession>
<keyword evidence="16" id="KW-1185">Reference proteome</keyword>
<dbReference type="InterPro" id="IPR013785">
    <property type="entry name" value="Aldolase_TIM"/>
</dbReference>
<dbReference type="AlphaFoldDB" id="A0A177B6H0"/>
<evidence type="ECO:0000256" key="2">
    <source>
        <dbReference type="ARBA" id="ARBA00001936"/>
    </source>
</evidence>
<dbReference type="GO" id="GO:0006163">
    <property type="term" value="P:purine nucleotide metabolic process"/>
    <property type="evidence" value="ECO:0007669"/>
    <property type="project" value="UniProtKB-ARBA"/>
</dbReference>
<dbReference type="PROSITE" id="PS01086">
    <property type="entry name" value="RIBUL_P_3_EPIMER_2"/>
    <property type="match status" value="1"/>
</dbReference>
<evidence type="ECO:0000256" key="9">
    <source>
        <dbReference type="ARBA" id="ARBA00022833"/>
    </source>
</evidence>
<evidence type="ECO:0000256" key="4">
    <source>
        <dbReference type="ARBA" id="ARBA00001954"/>
    </source>
</evidence>
<keyword evidence="11" id="KW-0464">Manganese</keyword>
<comment type="caution">
    <text evidence="15">The sequence shown here is derived from an EMBL/GenBank/DDBJ whole genome shotgun (WGS) entry which is preliminary data.</text>
</comment>
<dbReference type="GO" id="GO:0046872">
    <property type="term" value="F:metal ion binding"/>
    <property type="evidence" value="ECO:0007669"/>
    <property type="project" value="UniProtKB-KW"/>
</dbReference>
<keyword evidence="8" id="KW-0479">Metal-binding</keyword>
<proteinExistence type="inferred from homology"/>
<comment type="subunit">
    <text evidence="6">Homodimer.</text>
</comment>
<sequence>MKLKNIFKKNYIIGASILSSNLSKLYETSNNLLKNGVDYLHLDVMDGHFVPNLTIGPPVISSLRNELQNAFFDVHLMVSNPEQWIKPLSDCKTNLFVFHVEAFKTNQEIINCINKVTSEEMEVGIAFKPNTNIDDILLKMCTNLVQVILIMSVEPGFGGQSFMEKVLEKVIYIKTHFPNFTIQIDGGINVSNIGISYKAGVQMFVCGTSIVKYDYQSAMTDLSNEIEKFN</sequence>
<comment type="similarity">
    <text evidence="5">Belongs to the ribulose-phosphate 3-epimerase family.</text>
</comment>
<comment type="cofactor">
    <cofactor evidence="3">
        <name>Zn(2+)</name>
        <dbReference type="ChEBI" id="CHEBI:29105"/>
    </cofactor>
</comment>
<dbReference type="FunFam" id="3.20.20.70:FF:000191">
    <property type="entry name" value="ribulose-phosphate 3-epimerase isoform X2"/>
    <property type="match status" value="1"/>
</dbReference>
<dbReference type="SUPFAM" id="SSF51366">
    <property type="entry name" value="Ribulose-phoshate binding barrel"/>
    <property type="match status" value="1"/>
</dbReference>
<dbReference type="GO" id="GO:1901135">
    <property type="term" value="P:carbohydrate derivative metabolic process"/>
    <property type="evidence" value="ECO:0007669"/>
    <property type="project" value="UniProtKB-ARBA"/>
</dbReference>
<evidence type="ECO:0000313" key="15">
    <source>
        <dbReference type="EMBL" id="OAF69014.1"/>
    </source>
</evidence>
<evidence type="ECO:0000256" key="11">
    <source>
        <dbReference type="ARBA" id="ARBA00023211"/>
    </source>
</evidence>
<comment type="catalytic activity">
    <reaction evidence="1">
        <text>D-ribulose 5-phosphate = D-xylulose 5-phosphate</text>
        <dbReference type="Rhea" id="RHEA:13677"/>
        <dbReference type="ChEBI" id="CHEBI:57737"/>
        <dbReference type="ChEBI" id="CHEBI:58121"/>
        <dbReference type="EC" id="5.1.3.1"/>
    </reaction>
</comment>
<comment type="function">
    <text evidence="14">Catalyzes the reversible epimerization of D-ribulose 5-phosphate to D-xylulose 5-phosphate.</text>
</comment>
<dbReference type="PROSITE" id="PS01085">
    <property type="entry name" value="RIBUL_P_3_EPIMER_1"/>
    <property type="match status" value="1"/>
</dbReference>
<dbReference type="InterPro" id="IPR011060">
    <property type="entry name" value="RibuloseP-bd_barrel"/>
</dbReference>
<dbReference type="Pfam" id="PF00834">
    <property type="entry name" value="Ribul_P_3_epim"/>
    <property type="match status" value="1"/>
</dbReference>
<dbReference type="OrthoDB" id="1927044at2759"/>
<dbReference type="InterPro" id="IPR000056">
    <property type="entry name" value="Ribul_P_3_epim-like"/>
</dbReference>
<evidence type="ECO:0000256" key="13">
    <source>
        <dbReference type="ARBA" id="ARBA00023277"/>
    </source>
</evidence>
<evidence type="ECO:0000256" key="8">
    <source>
        <dbReference type="ARBA" id="ARBA00022723"/>
    </source>
</evidence>
<dbReference type="Gene3D" id="3.20.20.70">
    <property type="entry name" value="Aldolase class I"/>
    <property type="match status" value="1"/>
</dbReference>
<dbReference type="GO" id="GO:0005975">
    <property type="term" value="P:carbohydrate metabolic process"/>
    <property type="evidence" value="ECO:0007669"/>
    <property type="project" value="InterPro"/>
</dbReference>
<comment type="cofactor">
    <cofactor evidence="4">
        <name>Fe(2+)</name>
        <dbReference type="ChEBI" id="CHEBI:29033"/>
    </cofactor>
</comment>
<dbReference type="GO" id="GO:0046496">
    <property type="term" value="P:nicotinamide nucleotide metabolic process"/>
    <property type="evidence" value="ECO:0007669"/>
    <property type="project" value="UniProtKB-ARBA"/>
</dbReference>
<reference evidence="15 16" key="1">
    <citation type="submission" date="2016-04" db="EMBL/GenBank/DDBJ databases">
        <title>The genome of Intoshia linei affirms orthonectids as highly simplified spiralians.</title>
        <authorList>
            <person name="Mikhailov K.V."/>
            <person name="Slusarev G.S."/>
            <person name="Nikitin M.A."/>
            <person name="Logacheva M.D."/>
            <person name="Penin A."/>
            <person name="Aleoshin V."/>
            <person name="Panchin Y.V."/>
        </authorList>
    </citation>
    <scope>NUCLEOTIDE SEQUENCE [LARGE SCALE GENOMIC DNA]</scope>
    <source>
        <strain evidence="15">Intl2013</strain>
        <tissue evidence="15">Whole animal</tissue>
    </source>
</reference>
<gene>
    <name evidence="15" type="ORF">A3Q56_03216</name>
</gene>
<evidence type="ECO:0000256" key="6">
    <source>
        <dbReference type="ARBA" id="ARBA00011738"/>
    </source>
</evidence>
<evidence type="ECO:0000256" key="14">
    <source>
        <dbReference type="ARBA" id="ARBA00057323"/>
    </source>
</evidence>
<evidence type="ECO:0000256" key="3">
    <source>
        <dbReference type="ARBA" id="ARBA00001947"/>
    </source>
</evidence>
<keyword evidence="10" id="KW-0408">Iron</keyword>
<name>A0A177B6H0_9BILA</name>
<evidence type="ECO:0000256" key="10">
    <source>
        <dbReference type="ARBA" id="ARBA00023004"/>
    </source>
</evidence>
<evidence type="ECO:0000256" key="12">
    <source>
        <dbReference type="ARBA" id="ARBA00023235"/>
    </source>
</evidence>
<evidence type="ECO:0000256" key="1">
    <source>
        <dbReference type="ARBA" id="ARBA00001782"/>
    </source>
</evidence>
<dbReference type="PANTHER" id="PTHR11749">
    <property type="entry name" value="RIBULOSE-5-PHOSPHATE-3-EPIMERASE"/>
    <property type="match status" value="1"/>
</dbReference>
<organism evidence="15 16">
    <name type="scientific">Intoshia linei</name>
    <dbReference type="NCBI Taxonomy" id="1819745"/>
    <lineage>
        <taxon>Eukaryota</taxon>
        <taxon>Metazoa</taxon>
        <taxon>Spiralia</taxon>
        <taxon>Lophotrochozoa</taxon>
        <taxon>Mesozoa</taxon>
        <taxon>Orthonectida</taxon>
        <taxon>Rhopaluridae</taxon>
        <taxon>Intoshia</taxon>
    </lineage>
</organism>
<keyword evidence="12" id="KW-0413">Isomerase</keyword>
<dbReference type="EC" id="5.1.3.1" evidence="7"/>
<dbReference type="CDD" id="cd00429">
    <property type="entry name" value="RPE"/>
    <property type="match status" value="1"/>
</dbReference>
<evidence type="ECO:0000256" key="5">
    <source>
        <dbReference type="ARBA" id="ARBA00009541"/>
    </source>
</evidence>
<dbReference type="NCBIfam" id="NF004076">
    <property type="entry name" value="PRK05581.1-4"/>
    <property type="match status" value="1"/>
</dbReference>
<evidence type="ECO:0000256" key="7">
    <source>
        <dbReference type="ARBA" id="ARBA00013188"/>
    </source>
</evidence>
<keyword evidence="13" id="KW-0119">Carbohydrate metabolism</keyword>
<keyword evidence="9" id="KW-0862">Zinc</keyword>